<dbReference type="RefSeq" id="XP_068139249.1">
    <property type="nucleotide sequence ID" value="XM_068283148.1"/>
</dbReference>
<gene>
    <name evidence="1" type="ORF">YALI1_E34100g</name>
</gene>
<reference evidence="1 2" key="1">
    <citation type="journal article" date="2016" name="PLoS ONE">
        <title>Sequence Assembly of Yarrowia lipolytica Strain W29/CLIB89 Shows Transposable Element Diversity.</title>
        <authorList>
            <person name="Magnan C."/>
            <person name="Yu J."/>
            <person name="Chang I."/>
            <person name="Jahn E."/>
            <person name="Kanomata Y."/>
            <person name="Wu J."/>
            <person name="Zeller M."/>
            <person name="Oakes M."/>
            <person name="Baldi P."/>
            <person name="Sandmeyer S."/>
        </authorList>
    </citation>
    <scope>NUCLEOTIDE SEQUENCE [LARGE SCALE GENOMIC DNA]</scope>
    <source>
        <strain evidence="2">CLIB89(W29)</strain>
    </source>
</reference>
<evidence type="ECO:0000313" key="2">
    <source>
        <dbReference type="Proteomes" id="UP000182444"/>
    </source>
</evidence>
<proteinExistence type="predicted"/>
<dbReference type="VEuPathDB" id="FungiDB:YALI1_E34100g"/>
<name>A0A1D8NKE6_YARLL</name>
<sequence length="99" mass="11312">MIYQKRTPKFVRNVAQDEAWPLLAHRYSRYIGDFAGDQSQAMPTRTLGAEIYALTGTNFRFTLPMACIRRKFSVTIYKPQGYGLTYNIQNGESSSSNHP</sequence>
<dbReference type="AlphaFoldDB" id="A0A1D8NKE6"/>
<evidence type="ECO:0000313" key="1">
    <source>
        <dbReference type="EMBL" id="AOW06102.1"/>
    </source>
</evidence>
<dbReference type="EMBL" id="CP017557">
    <property type="protein sequence ID" value="AOW06102.1"/>
    <property type="molecule type" value="Genomic_DNA"/>
</dbReference>
<accession>A0A1D8NKE6</accession>
<organism evidence="1 2">
    <name type="scientific">Yarrowia lipolytica</name>
    <name type="common">Candida lipolytica</name>
    <dbReference type="NCBI Taxonomy" id="4952"/>
    <lineage>
        <taxon>Eukaryota</taxon>
        <taxon>Fungi</taxon>
        <taxon>Dikarya</taxon>
        <taxon>Ascomycota</taxon>
        <taxon>Saccharomycotina</taxon>
        <taxon>Dipodascomycetes</taxon>
        <taxon>Dipodascales</taxon>
        <taxon>Dipodascales incertae sedis</taxon>
        <taxon>Yarrowia</taxon>
    </lineage>
</organism>
<dbReference type="Proteomes" id="UP000182444">
    <property type="component" value="Chromosome 1E"/>
</dbReference>
<dbReference type="GeneID" id="94583752"/>
<protein>
    <submittedName>
        <fullName evidence="1">Uncharacterized protein</fullName>
    </submittedName>
</protein>